<dbReference type="Pfam" id="PF03167">
    <property type="entry name" value="UDG"/>
    <property type="match status" value="1"/>
</dbReference>
<evidence type="ECO:0000313" key="5">
    <source>
        <dbReference type="Proteomes" id="UP000321891"/>
    </source>
</evidence>
<dbReference type="InterPro" id="IPR047124">
    <property type="entry name" value="HI_0220.2"/>
</dbReference>
<dbReference type="InterPro" id="IPR036895">
    <property type="entry name" value="Uracil-DNA_glycosylase-like_sf"/>
</dbReference>
<dbReference type="Proteomes" id="UP000032671">
    <property type="component" value="Unassembled WGS sequence"/>
</dbReference>
<organism evidence="2 4">
    <name type="scientific">Acetobacter cibinongensis</name>
    <dbReference type="NCBI Taxonomy" id="146475"/>
    <lineage>
        <taxon>Bacteria</taxon>
        <taxon>Pseudomonadati</taxon>
        <taxon>Pseudomonadota</taxon>
        <taxon>Alphaproteobacteria</taxon>
        <taxon>Acetobacterales</taxon>
        <taxon>Acetobacteraceae</taxon>
        <taxon>Acetobacter</taxon>
    </lineage>
</organism>
<comment type="caution">
    <text evidence="2">The sequence shown here is derived from an EMBL/GenBank/DDBJ whole genome shotgun (WGS) entry which is preliminary data.</text>
</comment>
<dbReference type="Proteomes" id="UP000321891">
    <property type="component" value="Unassembled WGS sequence"/>
</dbReference>
<dbReference type="InterPro" id="IPR005122">
    <property type="entry name" value="Uracil-DNA_glycosylase-like"/>
</dbReference>
<evidence type="ECO:0000313" key="2">
    <source>
        <dbReference type="EMBL" id="GAN61028.1"/>
    </source>
</evidence>
<reference evidence="3 5" key="2">
    <citation type="submission" date="2019-07" db="EMBL/GenBank/DDBJ databases">
        <title>Whole genome shotgun sequence of Acetobacter cibinongensis NBRC 16605.</title>
        <authorList>
            <person name="Hosoyama A."/>
            <person name="Uohara A."/>
            <person name="Ohji S."/>
            <person name="Ichikawa N."/>
        </authorList>
    </citation>
    <scope>NUCLEOTIDE SEQUENCE [LARGE SCALE GENOMIC DNA]</scope>
    <source>
        <strain evidence="3 5">NBRC 16605</strain>
    </source>
</reference>
<evidence type="ECO:0000313" key="3">
    <source>
        <dbReference type="EMBL" id="GEL58475.1"/>
    </source>
</evidence>
<keyword evidence="5" id="KW-1185">Reference proteome</keyword>
<dbReference type="RefSeq" id="WP_048839041.1">
    <property type="nucleotide sequence ID" value="NZ_BAMV01000017.1"/>
</dbReference>
<accession>A0A6N3SMA5</accession>
<dbReference type="PANTHER" id="PTHR42160">
    <property type="entry name" value="URACIL-DNA GLYCOSYLASE SUPERFAMILY PROTEIN"/>
    <property type="match status" value="1"/>
</dbReference>
<dbReference type="Gene3D" id="3.40.470.10">
    <property type="entry name" value="Uracil-DNA glycosylase-like domain"/>
    <property type="match status" value="1"/>
</dbReference>
<dbReference type="SUPFAM" id="SSF52141">
    <property type="entry name" value="Uracil-DNA glycosylase-like"/>
    <property type="match status" value="1"/>
</dbReference>
<dbReference type="SMART" id="SM00987">
    <property type="entry name" value="UreE_C"/>
    <property type="match status" value="1"/>
</dbReference>
<dbReference type="EMBL" id="BAMV01000017">
    <property type="protein sequence ID" value="GAN61028.1"/>
    <property type="molecule type" value="Genomic_DNA"/>
</dbReference>
<proteinExistence type="predicted"/>
<feature type="domain" description="Uracil-DNA glycosylase-like" evidence="1">
    <location>
        <begin position="43"/>
        <end position="198"/>
    </location>
</feature>
<name>A0A0D6N633_9PROT</name>
<gene>
    <name evidence="2" type="ORF">Abci_017_212</name>
    <name evidence="3" type="ORF">ACI01nite_10770</name>
</gene>
<dbReference type="CDD" id="cd10033">
    <property type="entry name" value="UDG_like"/>
    <property type="match status" value="1"/>
</dbReference>
<dbReference type="EMBL" id="BJVU01000003">
    <property type="protein sequence ID" value="GEL58475.1"/>
    <property type="molecule type" value="Genomic_DNA"/>
</dbReference>
<dbReference type="AlphaFoldDB" id="A0A0D6N633"/>
<dbReference type="SMART" id="SM00986">
    <property type="entry name" value="UDG"/>
    <property type="match status" value="1"/>
</dbReference>
<reference evidence="2 4" key="1">
    <citation type="submission" date="2012-11" db="EMBL/GenBank/DDBJ databases">
        <title>Whole genome sequence of Acetobacter cibinongensis 4H-1.</title>
        <authorList>
            <person name="Azuma Y."/>
            <person name="Higashiura N."/>
            <person name="Hirakawa H."/>
            <person name="Matsushita K."/>
        </authorList>
    </citation>
    <scope>NUCLEOTIDE SEQUENCE [LARGE SCALE GENOMIC DNA]</scope>
    <source>
        <strain evidence="2 4">4H-1</strain>
    </source>
</reference>
<protein>
    <submittedName>
        <fullName evidence="2">Uracil-DNA glycosylase</fullName>
    </submittedName>
</protein>
<evidence type="ECO:0000259" key="1">
    <source>
        <dbReference type="SMART" id="SM00986"/>
    </source>
</evidence>
<evidence type="ECO:0000313" key="4">
    <source>
        <dbReference type="Proteomes" id="UP000032671"/>
    </source>
</evidence>
<sequence>MDLFTQGHALAELPSQEEVSCFLKEVRHCTACAGKLPFAPRPVLDFSPDARILIAGQAPGTRVHETGIPFNDASGERLRSWLNMSRDEFYNPHKIAIVPMAFCYPGVLPKGGDKPPPPECAALWRQRVLALLPNIRLTLLVGAYSQTYALGKGKVYERTLAFRDYLPRYFPLPHPSWRTGAWERHTPAFQDDVLPALRQAVTQALSA</sequence>
<accession>A0A0D6N633</accession>
<dbReference type="PANTHER" id="PTHR42160:SF1">
    <property type="entry name" value="URACIL-DNA GLYCOSYLASE SUPERFAMILY PROTEIN"/>
    <property type="match status" value="1"/>
</dbReference>